<accession>A0A413VJJ3</accession>
<dbReference type="Proteomes" id="UP000284379">
    <property type="component" value="Unassembled WGS sequence"/>
</dbReference>
<keyword evidence="1" id="KW-0732">Signal</keyword>
<dbReference type="EMBL" id="QSGO01000014">
    <property type="protein sequence ID" value="RHB33748.1"/>
    <property type="molecule type" value="Genomic_DNA"/>
</dbReference>
<gene>
    <name evidence="2" type="ORF">DW888_15515</name>
</gene>
<proteinExistence type="predicted"/>
<evidence type="ECO:0000313" key="3">
    <source>
        <dbReference type="Proteomes" id="UP000284379"/>
    </source>
</evidence>
<reference evidence="2 3" key="1">
    <citation type="submission" date="2018-08" db="EMBL/GenBank/DDBJ databases">
        <title>A genome reference for cultivated species of the human gut microbiota.</title>
        <authorList>
            <person name="Zou Y."/>
            <person name="Xue W."/>
            <person name="Luo G."/>
        </authorList>
    </citation>
    <scope>NUCLEOTIDE SEQUENCE [LARGE SCALE GENOMIC DNA]</scope>
    <source>
        <strain evidence="2 3">AM40-30BH</strain>
    </source>
</reference>
<dbReference type="PRINTS" id="PR00744">
    <property type="entry name" value="GLHYDRLASE37"/>
</dbReference>
<dbReference type="GO" id="GO:0004555">
    <property type="term" value="F:alpha,alpha-trehalase activity"/>
    <property type="evidence" value="ECO:0007669"/>
    <property type="project" value="InterPro"/>
</dbReference>
<evidence type="ECO:0000313" key="2">
    <source>
        <dbReference type="EMBL" id="RHB33748.1"/>
    </source>
</evidence>
<evidence type="ECO:0000256" key="1">
    <source>
        <dbReference type="SAM" id="SignalP"/>
    </source>
</evidence>
<dbReference type="RefSeq" id="WP_002561805.1">
    <property type="nucleotide sequence ID" value="NZ_CABJFV010000014.1"/>
</dbReference>
<dbReference type="PANTHER" id="PTHR23403">
    <property type="entry name" value="TREHALASE"/>
    <property type="match status" value="1"/>
</dbReference>
<dbReference type="PANTHER" id="PTHR23403:SF6">
    <property type="entry name" value="CYTOSOLIC NEUTRAL TREHALASE-RELATED"/>
    <property type="match status" value="1"/>
</dbReference>
<dbReference type="InterPro" id="IPR008928">
    <property type="entry name" value="6-hairpin_glycosidase_sf"/>
</dbReference>
<sequence>MKFLVCFIGLLLGLGNKADAQQCASMADIKKVHDFIAASWNKTVRFSPEDTGTLIGLPYRYTVPSMNDSFQEMYYWDTFFTGEGLIADGYGDLAQSNVENMLYMVERYGKMLNGNRTFFENRSQPPYLSKMIEHIYLKTHDKEWLKKVLPGLKKEYFFWMTRRLTPIGLNRYSNEATTSDKKRILSVLQRRLGDGFRDKIERMSDGERMEVASHYIAECESGWDFSPRFQTRCEHFCPIDLNANLYGYEKNFEFFAEELGFGEEARQWHQKAEQRKALIRKYCRDENSGLYYDYDFLNEKRSDVLSAAVFSLLFNGVLSDEEARRLIPAVLCLLEFRYGISACENKEYGIVYQWSYPNGWAPLNYLAVNGLDRYGYKEEAFRIARKYQMAVVNIYKATGNLWEKYNVNEGNVNVTNEYKLPAMLGWTAGTFVWVSQYLASDK</sequence>
<dbReference type="GO" id="GO:0005993">
    <property type="term" value="P:trehalose catabolic process"/>
    <property type="evidence" value="ECO:0007669"/>
    <property type="project" value="TreeGrafter"/>
</dbReference>
<comment type="caution">
    <text evidence="2">The sequence shown here is derived from an EMBL/GenBank/DDBJ whole genome shotgun (WGS) entry which is preliminary data.</text>
</comment>
<dbReference type="Gene3D" id="1.50.10.10">
    <property type="match status" value="1"/>
</dbReference>
<name>A0A413VJJ3_9BACE</name>
<dbReference type="SUPFAM" id="SSF48208">
    <property type="entry name" value="Six-hairpin glycosidases"/>
    <property type="match status" value="1"/>
</dbReference>
<dbReference type="InterPro" id="IPR001661">
    <property type="entry name" value="Glyco_hydro_37"/>
</dbReference>
<dbReference type="InterPro" id="IPR012341">
    <property type="entry name" value="6hp_glycosidase-like_sf"/>
</dbReference>
<feature type="signal peptide" evidence="1">
    <location>
        <begin position="1"/>
        <end position="20"/>
    </location>
</feature>
<protein>
    <submittedName>
        <fullName evidence="2">Alpha,alpha-trehalase</fullName>
    </submittedName>
</protein>
<dbReference type="Pfam" id="PF01204">
    <property type="entry name" value="Trehalase"/>
    <property type="match status" value="1"/>
</dbReference>
<feature type="chain" id="PRO_5019551558" evidence="1">
    <location>
        <begin position="21"/>
        <end position="442"/>
    </location>
</feature>
<dbReference type="AlphaFoldDB" id="A0A413VJJ3"/>
<organism evidence="2 3">
    <name type="scientific">Bacteroides nordii</name>
    <dbReference type="NCBI Taxonomy" id="291645"/>
    <lineage>
        <taxon>Bacteria</taxon>
        <taxon>Pseudomonadati</taxon>
        <taxon>Bacteroidota</taxon>
        <taxon>Bacteroidia</taxon>
        <taxon>Bacteroidales</taxon>
        <taxon>Bacteroidaceae</taxon>
        <taxon>Bacteroides</taxon>
    </lineage>
</organism>